<gene>
    <name evidence="1" type="ORF">NBG84_29415</name>
</gene>
<organism evidence="1 2">
    <name type="scientific">Streptomyces albipurpureus</name>
    <dbReference type="NCBI Taxonomy" id="2897419"/>
    <lineage>
        <taxon>Bacteria</taxon>
        <taxon>Bacillati</taxon>
        <taxon>Actinomycetota</taxon>
        <taxon>Actinomycetes</taxon>
        <taxon>Kitasatosporales</taxon>
        <taxon>Streptomycetaceae</taxon>
        <taxon>Streptomyces</taxon>
    </lineage>
</organism>
<keyword evidence="2" id="KW-1185">Reference proteome</keyword>
<protein>
    <submittedName>
        <fullName evidence="1">Acyl-CoA carboxylase subunit epsilon</fullName>
    </submittedName>
</protein>
<dbReference type="Proteomes" id="UP001431429">
    <property type="component" value="Unassembled WGS sequence"/>
</dbReference>
<proteinExistence type="predicted"/>
<dbReference type="Pfam" id="PF13822">
    <property type="entry name" value="ACC_epsilon"/>
    <property type="match status" value="1"/>
</dbReference>
<evidence type="ECO:0000313" key="1">
    <source>
        <dbReference type="EMBL" id="MCM2392353.1"/>
    </source>
</evidence>
<sequence>MDAPAPASPLPFPCISVIRGDPCPEELAAVAAVLLSRSMAMSSSTTACSCSTAAWRRKERGPAFCPPSSWQRG</sequence>
<comment type="caution">
    <text evidence="1">The sequence shown here is derived from an EMBL/GenBank/DDBJ whole genome shotgun (WGS) entry which is preliminary data.</text>
</comment>
<dbReference type="InterPro" id="IPR032716">
    <property type="entry name" value="ACC_epsilon"/>
</dbReference>
<dbReference type="EMBL" id="JAMQAW010000037">
    <property type="protein sequence ID" value="MCM2392353.1"/>
    <property type="molecule type" value="Genomic_DNA"/>
</dbReference>
<name>A0ABT0UUU4_9ACTN</name>
<evidence type="ECO:0000313" key="2">
    <source>
        <dbReference type="Proteomes" id="UP001431429"/>
    </source>
</evidence>
<accession>A0ABT0UUU4</accession>
<reference evidence="1" key="1">
    <citation type="submission" date="2022-06" db="EMBL/GenBank/DDBJ databases">
        <title>Genome public.</title>
        <authorList>
            <person name="Sun Q."/>
        </authorList>
    </citation>
    <scope>NUCLEOTIDE SEQUENCE</scope>
    <source>
        <strain evidence="1">CWNU-1</strain>
    </source>
</reference>